<proteinExistence type="predicted"/>
<feature type="chain" id="PRO_5033064152" evidence="1">
    <location>
        <begin position="24"/>
        <end position="97"/>
    </location>
</feature>
<evidence type="ECO:0000256" key="1">
    <source>
        <dbReference type="SAM" id="SignalP"/>
    </source>
</evidence>
<sequence>MTRNVKRFLAVSLLSLAPSIALAEQNEFGDLDFLSQRGEYVSLRSEGSVQIPALKGASQAVGPAFEDFYVVNLTGVALAPGYTLTGTAHLLPPNPLP</sequence>
<accession>A0A848LW93</accession>
<dbReference type="EMBL" id="JABBJJ010000365">
    <property type="protein sequence ID" value="NMO21919.1"/>
    <property type="molecule type" value="Genomic_DNA"/>
</dbReference>
<name>A0A848LW93_9BACT</name>
<protein>
    <submittedName>
        <fullName evidence="2">Uncharacterized protein</fullName>
    </submittedName>
</protein>
<feature type="non-terminal residue" evidence="2">
    <location>
        <position position="97"/>
    </location>
</feature>
<dbReference type="AlphaFoldDB" id="A0A848LW93"/>
<feature type="signal peptide" evidence="1">
    <location>
        <begin position="1"/>
        <end position="23"/>
    </location>
</feature>
<reference evidence="2 3" key="1">
    <citation type="submission" date="2020-04" db="EMBL/GenBank/DDBJ databases">
        <title>Draft genome of Pyxidicoccus fallax type strain.</title>
        <authorList>
            <person name="Whitworth D.E."/>
        </authorList>
    </citation>
    <scope>NUCLEOTIDE SEQUENCE [LARGE SCALE GENOMIC DNA]</scope>
    <source>
        <strain evidence="2 3">DSM 14698</strain>
    </source>
</reference>
<keyword evidence="3" id="KW-1185">Reference proteome</keyword>
<evidence type="ECO:0000313" key="2">
    <source>
        <dbReference type="EMBL" id="NMO21919.1"/>
    </source>
</evidence>
<evidence type="ECO:0000313" key="3">
    <source>
        <dbReference type="Proteomes" id="UP000518300"/>
    </source>
</evidence>
<comment type="caution">
    <text evidence="2">The sequence shown here is derived from an EMBL/GenBank/DDBJ whole genome shotgun (WGS) entry which is preliminary data.</text>
</comment>
<dbReference type="Proteomes" id="UP000518300">
    <property type="component" value="Unassembled WGS sequence"/>
</dbReference>
<gene>
    <name evidence="2" type="ORF">HG543_44765</name>
</gene>
<organism evidence="2 3">
    <name type="scientific">Pyxidicoccus fallax</name>
    <dbReference type="NCBI Taxonomy" id="394095"/>
    <lineage>
        <taxon>Bacteria</taxon>
        <taxon>Pseudomonadati</taxon>
        <taxon>Myxococcota</taxon>
        <taxon>Myxococcia</taxon>
        <taxon>Myxococcales</taxon>
        <taxon>Cystobacterineae</taxon>
        <taxon>Myxococcaceae</taxon>
        <taxon>Pyxidicoccus</taxon>
    </lineage>
</organism>
<keyword evidence="1" id="KW-0732">Signal</keyword>